<sequence length="93" mass="10549">MGCFNSKEEEDDQKVPLQRNNRPTSTYLALALLNANKAASLVVRDLCPEHLEKNVAEQLIRRAKNDGQTVSVVNNCLYLDYKFVGFMPSNVQY</sequence>
<dbReference type="WBParaSite" id="PDA_v2.g12948.t1">
    <property type="protein sequence ID" value="PDA_v2.g12948.t1"/>
    <property type="gene ID" value="PDA_v2.g12948"/>
</dbReference>
<proteinExistence type="predicted"/>
<name>A0A914PC77_9BILA</name>
<evidence type="ECO:0000256" key="1">
    <source>
        <dbReference type="SAM" id="MobiDB-lite"/>
    </source>
</evidence>
<feature type="region of interest" description="Disordered" evidence="1">
    <location>
        <begin position="1"/>
        <end position="20"/>
    </location>
</feature>
<organism evidence="2 3">
    <name type="scientific">Panagrolaimus davidi</name>
    <dbReference type="NCBI Taxonomy" id="227884"/>
    <lineage>
        <taxon>Eukaryota</taxon>
        <taxon>Metazoa</taxon>
        <taxon>Ecdysozoa</taxon>
        <taxon>Nematoda</taxon>
        <taxon>Chromadorea</taxon>
        <taxon>Rhabditida</taxon>
        <taxon>Tylenchina</taxon>
        <taxon>Panagrolaimomorpha</taxon>
        <taxon>Panagrolaimoidea</taxon>
        <taxon>Panagrolaimidae</taxon>
        <taxon>Panagrolaimus</taxon>
    </lineage>
</organism>
<keyword evidence="2" id="KW-1185">Reference proteome</keyword>
<dbReference type="AlphaFoldDB" id="A0A914PC77"/>
<dbReference type="Proteomes" id="UP000887578">
    <property type="component" value="Unplaced"/>
</dbReference>
<evidence type="ECO:0000313" key="3">
    <source>
        <dbReference type="WBParaSite" id="PDA_v2.g12948.t1"/>
    </source>
</evidence>
<evidence type="ECO:0000313" key="2">
    <source>
        <dbReference type="Proteomes" id="UP000887578"/>
    </source>
</evidence>
<protein>
    <submittedName>
        <fullName evidence="3">Uncharacterized protein</fullName>
    </submittedName>
</protein>
<reference evidence="3" key="1">
    <citation type="submission" date="2022-11" db="UniProtKB">
        <authorList>
            <consortium name="WormBaseParasite"/>
        </authorList>
    </citation>
    <scope>IDENTIFICATION</scope>
</reference>
<accession>A0A914PC77</accession>